<protein>
    <submittedName>
        <fullName evidence="1">Uncharacterized protein</fullName>
    </submittedName>
</protein>
<proteinExistence type="predicted"/>
<comment type="caution">
    <text evidence="1">The sequence shown here is derived from an EMBL/GenBank/DDBJ whole genome shotgun (WGS) entry which is preliminary data.</text>
</comment>
<evidence type="ECO:0000313" key="1">
    <source>
        <dbReference type="EMBL" id="TWU56261.1"/>
    </source>
</evidence>
<organism evidence="1 2">
    <name type="scientific">Rubripirellula reticaptiva</name>
    <dbReference type="NCBI Taxonomy" id="2528013"/>
    <lineage>
        <taxon>Bacteria</taxon>
        <taxon>Pseudomonadati</taxon>
        <taxon>Planctomycetota</taxon>
        <taxon>Planctomycetia</taxon>
        <taxon>Pirellulales</taxon>
        <taxon>Pirellulaceae</taxon>
        <taxon>Rubripirellula</taxon>
    </lineage>
</organism>
<dbReference type="Proteomes" id="UP000317977">
    <property type="component" value="Unassembled WGS sequence"/>
</dbReference>
<keyword evidence="2" id="KW-1185">Reference proteome</keyword>
<dbReference type="EMBL" id="SJPX01000002">
    <property type="protein sequence ID" value="TWU56261.1"/>
    <property type="molecule type" value="Genomic_DNA"/>
</dbReference>
<accession>A0A5C6F9S5</accession>
<dbReference type="Gene3D" id="2.60.120.560">
    <property type="entry name" value="Exo-inulinase, domain 1"/>
    <property type="match status" value="1"/>
</dbReference>
<dbReference type="AlphaFoldDB" id="A0A5C6F9S5"/>
<name>A0A5C6F9S5_9BACT</name>
<evidence type="ECO:0000313" key="2">
    <source>
        <dbReference type="Proteomes" id="UP000317977"/>
    </source>
</evidence>
<gene>
    <name evidence="1" type="ORF">Poly59_25650</name>
</gene>
<sequence>MVLVSAAISSVQDGGSFVDLFNDKDPSGWTQRNGTATYRAEDDSIVGKTMVGQPELVPMPGIGAGQVPYEVRRRNLTSREL</sequence>
<reference evidence="1 2" key="1">
    <citation type="submission" date="2019-02" db="EMBL/GenBank/DDBJ databases">
        <title>Deep-cultivation of Planctomycetes and their phenomic and genomic characterization uncovers novel biology.</title>
        <authorList>
            <person name="Wiegand S."/>
            <person name="Jogler M."/>
            <person name="Boedeker C."/>
            <person name="Pinto D."/>
            <person name="Vollmers J."/>
            <person name="Rivas-Marin E."/>
            <person name="Kohn T."/>
            <person name="Peeters S.H."/>
            <person name="Heuer A."/>
            <person name="Rast P."/>
            <person name="Oberbeckmann S."/>
            <person name="Bunk B."/>
            <person name="Jeske O."/>
            <person name="Meyerdierks A."/>
            <person name="Storesund J.E."/>
            <person name="Kallscheuer N."/>
            <person name="Luecker S."/>
            <person name="Lage O.M."/>
            <person name="Pohl T."/>
            <person name="Merkel B.J."/>
            <person name="Hornburger P."/>
            <person name="Mueller R.-W."/>
            <person name="Bruemmer F."/>
            <person name="Labrenz M."/>
            <person name="Spormann A.M."/>
            <person name="Op Den Camp H."/>
            <person name="Overmann J."/>
            <person name="Amann R."/>
            <person name="Jetten M.S.M."/>
            <person name="Mascher T."/>
            <person name="Medema M.H."/>
            <person name="Devos D.P."/>
            <person name="Kaster A.-K."/>
            <person name="Ovreas L."/>
            <person name="Rohde M."/>
            <person name="Galperin M.Y."/>
            <person name="Jogler C."/>
        </authorList>
    </citation>
    <scope>NUCLEOTIDE SEQUENCE [LARGE SCALE GENOMIC DNA]</scope>
    <source>
        <strain evidence="1 2">Poly59</strain>
    </source>
</reference>